<keyword evidence="3" id="KW-1185">Reference proteome</keyword>
<reference evidence="2 3" key="1">
    <citation type="journal article" date="2006" name="Nature">
        <title>Insights from the genome of the biotrophic fungal plant pathogen Ustilago maydis.</title>
        <authorList>
            <person name="Kamper J."/>
            <person name="Kahmann R."/>
            <person name="Bolker M."/>
            <person name="Ma L.J."/>
            <person name="Brefort T."/>
            <person name="Saville B.J."/>
            <person name="Banuett F."/>
            <person name="Kronstad J.W."/>
            <person name="Gold S.E."/>
            <person name="Muller O."/>
            <person name="Perlin M.H."/>
            <person name="Wosten H.A."/>
            <person name="de Vries R."/>
            <person name="Ruiz-Herrera J."/>
            <person name="Reynaga-Pena C.G."/>
            <person name="Snetselaar K."/>
            <person name="McCann M."/>
            <person name="Perez-Martin J."/>
            <person name="Feldbrugge M."/>
            <person name="Basse C.W."/>
            <person name="Steinberg G."/>
            <person name="Ibeas J.I."/>
            <person name="Holloman W."/>
            <person name="Guzman P."/>
            <person name="Farman M."/>
            <person name="Stajich J.E."/>
            <person name="Sentandreu R."/>
            <person name="Gonzalez-Prieto J.M."/>
            <person name="Kennell J.C."/>
            <person name="Molina L."/>
            <person name="Schirawski J."/>
            <person name="Mendoza-Mendoza A."/>
            <person name="Greilinger D."/>
            <person name="Munch K."/>
            <person name="Rossel N."/>
            <person name="Scherer M."/>
            <person name="Vranes M."/>
            <person name="Ladendorf O."/>
            <person name="Vincon V."/>
            <person name="Fuchs U."/>
            <person name="Sandrock B."/>
            <person name="Meng S."/>
            <person name="Ho E.C."/>
            <person name="Cahill M.J."/>
            <person name="Boyce K.J."/>
            <person name="Klose J."/>
            <person name="Klosterman S.J."/>
            <person name="Deelstra H.J."/>
            <person name="Ortiz-Castellanos L."/>
            <person name="Li W."/>
            <person name="Sanchez-Alonso P."/>
            <person name="Schreier P.H."/>
            <person name="Hauser-Hahn I."/>
            <person name="Vaupel M."/>
            <person name="Koopmann E."/>
            <person name="Friedrich G."/>
            <person name="Voss H."/>
            <person name="Schluter T."/>
            <person name="Margolis J."/>
            <person name="Platt D."/>
            <person name="Swimmer C."/>
            <person name="Gnirke A."/>
            <person name="Chen F."/>
            <person name="Vysotskaia V."/>
            <person name="Mannhaupt G."/>
            <person name="Guldener U."/>
            <person name="Munsterkotter M."/>
            <person name="Haase D."/>
            <person name="Oesterheld M."/>
            <person name="Mewes H.W."/>
            <person name="Mauceli E.W."/>
            <person name="DeCaprio D."/>
            <person name="Wade C.M."/>
            <person name="Butler J."/>
            <person name="Young S."/>
            <person name="Jaffe D.B."/>
            <person name="Calvo S."/>
            <person name="Nusbaum C."/>
            <person name="Galagan J."/>
            <person name="Birren B.W."/>
        </authorList>
    </citation>
    <scope>NUCLEOTIDE SEQUENCE [LARGE SCALE GENOMIC DNA]</scope>
    <source>
        <strain evidence="3">DSM 14603 / FGSC 9021 / UM521</strain>
    </source>
</reference>
<dbReference type="EMBL" id="CM003152">
    <property type="protein sequence ID" value="KIS67429.1"/>
    <property type="molecule type" value="Genomic_DNA"/>
</dbReference>
<dbReference type="AlphaFoldDB" id="A0A0D1DSX5"/>
<evidence type="ECO:0000256" key="1">
    <source>
        <dbReference type="SAM" id="MobiDB-lite"/>
    </source>
</evidence>
<dbReference type="GeneID" id="23567604"/>
<protein>
    <submittedName>
        <fullName evidence="2">Uncharacterized protein</fullName>
    </submittedName>
</protein>
<organism evidence="2 3">
    <name type="scientific">Mycosarcoma maydis</name>
    <name type="common">Corn smut fungus</name>
    <name type="synonym">Ustilago maydis</name>
    <dbReference type="NCBI Taxonomy" id="5270"/>
    <lineage>
        <taxon>Eukaryota</taxon>
        <taxon>Fungi</taxon>
        <taxon>Dikarya</taxon>
        <taxon>Basidiomycota</taxon>
        <taxon>Ustilaginomycotina</taxon>
        <taxon>Ustilaginomycetes</taxon>
        <taxon>Ustilaginales</taxon>
        <taxon>Ustilaginaceae</taxon>
        <taxon>Mycosarcoma</taxon>
    </lineage>
</organism>
<dbReference type="Proteomes" id="UP000000561">
    <property type="component" value="Chromosome 13"/>
</dbReference>
<gene>
    <name evidence="2" type="ORF">UMAG_11755</name>
</gene>
<dbReference type="VEuPathDB" id="FungiDB:UMAG_11755"/>
<accession>A0A0D1DSX5</accession>
<feature type="compositionally biased region" description="Basic residues" evidence="1">
    <location>
        <begin position="17"/>
        <end position="27"/>
    </location>
</feature>
<feature type="region of interest" description="Disordered" evidence="1">
    <location>
        <begin position="1"/>
        <end position="47"/>
    </location>
</feature>
<evidence type="ECO:0000313" key="3">
    <source>
        <dbReference type="Proteomes" id="UP000000561"/>
    </source>
</evidence>
<proteinExistence type="predicted"/>
<name>A0A0D1DSX5_MYCMD</name>
<dbReference type="KEGG" id="uma:UMAG_11755"/>
<evidence type="ECO:0000313" key="2">
    <source>
        <dbReference type="EMBL" id="KIS67429.1"/>
    </source>
</evidence>
<dbReference type="InParanoid" id="A0A0D1DSX5"/>
<dbReference type="RefSeq" id="XP_011390996.1">
    <property type="nucleotide sequence ID" value="XM_011392694.1"/>
</dbReference>
<sequence length="145" mass="16223">MPLSSSSSPKEDSWKHLQMKRLSRHSVVRSPLSTTSNSVLLRPDHHRAPEKVDTVELSRVIPTQTRAAQHRVTRNALRQCLAKSLSQASADNTAPSLHLAYDVQLDAFQMRQSPSSCSQEKIGNQSIIRPQAYQALRVIGRICKD</sequence>